<evidence type="ECO:0000256" key="2">
    <source>
        <dbReference type="ARBA" id="ARBA00022833"/>
    </source>
</evidence>
<dbReference type="OrthoDB" id="6105938at2759"/>
<dbReference type="EMBL" id="LSYS01004352">
    <property type="protein sequence ID" value="OPJ79635.1"/>
    <property type="molecule type" value="Genomic_DNA"/>
</dbReference>
<proteinExistence type="predicted"/>
<sequence>MKLEKPRAPAPRARVCGVDAGRPLELFCEDCGRCVCALCLTLVPHCRHSVRLMTHAVSHNQGEMVAAVLVV</sequence>
<evidence type="ECO:0000259" key="4">
    <source>
        <dbReference type="PROSITE" id="PS50119"/>
    </source>
</evidence>
<dbReference type="Proteomes" id="UP000190648">
    <property type="component" value="Unassembled WGS sequence"/>
</dbReference>
<evidence type="ECO:0000313" key="6">
    <source>
        <dbReference type="Proteomes" id="UP000190648"/>
    </source>
</evidence>
<keyword evidence="1 3" id="KW-0479">Metal-binding</keyword>
<evidence type="ECO:0000256" key="3">
    <source>
        <dbReference type="PROSITE-ProRule" id="PRU00024"/>
    </source>
</evidence>
<gene>
    <name evidence="5" type="ORF">AV530_001589</name>
</gene>
<accession>A0A1V4K5K2</accession>
<dbReference type="GO" id="GO:0008270">
    <property type="term" value="F:zinc ion binding"/>
    <property type="evidence" value="ECO:0007669"/>
    <property type="project" value="UniProtKB-KW"/>
</dbReference>
<protein>
    <submittedName>
        <fullName evidence="5">Tripartite motif-containing protein 14-like</fullName>
    </submittedName>
</protein>
<keyword evidence="6" id="KW-1185">Reference proteome</keyword>
<evidence type="ECO:0000256" key="1">
    <source>
        <dbReference type="ARBA" id="ARBA00022771"/>
    </source>
</evidence>
<dbReference type="PROSITE" id="PS50119">
    <property type="entry name" value="ZF_BBOX"/>
    <property type="match status" value="1"/>
</dbReference>
<dbReference type="AlphaFoldDB" id="A0A1V4K5K2"/>
<dbReference type="Gene3D" id="3.30.160.60">
    <property type="entry name" value="Classic Zinc Finger"/>
    <property type="match status" value="1"/>
</dbReference>
<organism evidence="5 6">
    <name type="scientific">Patagioenas fasciata monilis</name>
    <dbReference type="NCBI Taxonomy" id="372326"/>
    <lineage>
        <taxon>Eukaryota</taxon>
        <taxon>Metazoa</taxon>
        <taxon>Chordata</taxon>
        <taxon>Craniata</taxon>
        <taxon>Vertebrata</taxon>
        <taxon>Euteleostomi</taxon>
        <taxon>Archelosauria</taxon>
        <taxon>Archosauria</taxon>
        <taxon>Dinosauria</taxon>
        <taxon>Saurischia</taxon>
        <taxon>Theropoda</taxon>
        <taxon>Coelurosauria</taxon>
        <taxon>Aves</taxon>
        <taxon>Neognathae</taxon>
        <taxon>Neoaves</taxon>
        <taxon>Columbimorphae</taxon>
        <taxon>Columbiformes</taxon>
        <taxon>Columbidae</taxon>
        <taxon>Patagioenas</taxon>
    </lineage>
</organism>
<reference evidence="5 6" key="1">
    <citation type="submission" date="2016-02" db="EMBL/GenBank/DDBJ databases">
        <title>Band-tailed pigeon sequencing and assembly.</title>
        <authorList>
            <person name="Soares A.E."/>
            <person name="Novak B.J."/>
            <person name="Rice E.S."/>
            <person name="O'Connell B."/>
            <person name="Chang D."/>
            <person name="Weber S."/>
            <person name="Shapiro B."/>
        </authorList>
    </citation>
    <scope>NUCLEOTIDE SEQUENCE [LARGE SCALE GENOMIC DNA]</scope>
    <source>
        <strain evidence="5">BTP2013</strain>
        <tissue evidence="5">Blood</tissue>
    </source>
</reference>
<dbReference type="SUPFAM" id="SSF57845">
    <property type="entry name" value="B-box zinc-binding domain"/>
    <property type="match status" value="1"/>
</dbReference>
<keyword evidence="1 3" id="KW-0863">Zinc-finger</keyword>
<comment type="caution">
    <text evidence="5">The sequence shown here is derived from an EMBL/GenBank/DDBJ whole genome shotgun (WGS) entry which is preliminary data.</text>
</comment>
<feature type="domain" description="B box-type" evidence="4">
    <location>
        <begin position="11"/>
        <end position="53"/>
    </location>
</feature>
<evidence type="ECO:0000313" key="5">
    <source>
        <dbReference type="EMBL" id="OPJ79635.1"/>
    </source>
</evidence>
<name>A0A1V4K5K2_PATFA</name>
<dbReference type="Pfam" id="PF00643">
    <property type="entry name" value="zf-B_box"/>
    <property type="match status" value="1"/>
</dbReference>
<dbReference type="InterPro" id="IPR000315">
    <property type="entry name" value="Znf_B-box"/>
</dbReference>
<keyword evidence="2" id="KW-0862">Zinc</keyword>